<sequence length="81" mass="9010">MLFSYFQLTAQCCAALPTPSLSVNQTPLALFGFFYKPVALLMAAVAPHFLRTWPLLPKGLKTAELMLSSEVWRSRTLHLGV</sequence>
<name>A0ABD1I5F1_SALDI</name>
<gene>
    <name evidence="1" type="ORF">AAHA92_05357</name>
</gene>
<dbReference type="Proteomes" id="UP001567538">
    <property type="component" value="Unassembled WGS sequence"/>
</dbReference>
<keyword evidence="2" id="KW-1185">Reference proteome</keyword>
<evidence type="ECO:0000313" key="1">
    <source>
        <dbReference type="EMBL" id="KAL1562824.1"/>
    </source>
</evidence>
<evidence type="ECO:0000313" key="2">
    <source>
        <dbReference type="Proteomes" id="UP001567538"/>
    </source>
</evidence>
<comment type="caution">
    <text evidence="1">The sequence shown here is derived from an EMBL/GenBank/DDBJ whole genome shotgun (WGS) entry which is preliminary data.</text>
</comment>
<reference evidence="1 2" key="1">
    <citation type="submission" date="2024-06" db="EMBL/GenBank/DDBJ databases">
        <title>A chromosome level genome sequence of Diviner's sage (Salvia divinorum).</title>
        <authorList>
            <person name="Ford S.A."/>
            <person name="Ro D.-K."/>
            <person name="Ness R.W."/>
            <person name="Phillips M.A."/>
        </authorList>
    </citation>
    <scope>NUCLEOTIDE SEQUENCE [LARGE SCALE GENOMIC DNA]</scope>
    <source>
        <strain evidence="1">SAF-2024a</strain>
        <tissue evidence="1">Leaf</tissue>
    </source>
</reference>
<protein>
    <submittedName>
        <fullName evidence="1">Uncharacterized protein</fullName>
    </submittedName>
</protein>
<organism evidence="1 2">
    <name type="scientific">Salvia divinorum</name>
    <name type="common">Maria pastora</name>
    <name type="synonym">Diviner's sage</name>
    <dbReference type="NCBI Taxonomy" id="28513"/>
    <lineage>
        <taxon>Eukaryota</taxon>
        <taxon>Viridiplantae</taxon>
        <taxon>Streptophyta</taxon>
        <taxon>Embryophyta</taxon>
        <taxon>Tracheophyta</taxon>
        <taxon>Spermatophyta</taxon>
        <taxon>Magnoliopsida</taxon>
        <taxon>eudicotyledons</taxon>
        <taxon>Gunneridae</taxon>
        <taxon>Pentapetalae</taxon>
        <taxon>asterids</taxon>
        <taxon>lamiids</taxon>
        <taxon>Lamiales</taxon>
        <taxon>Lamiaceae</taxon>
        <taxon>Nepetoideae</taxon>
        <taxon>Mentheae</taxon>
        <taxon>Salviinae</taxon>
        <taxon>Salvia</taxon>
        <taxon>Salvia subgen. Calosphace</taxon>
    </lineage>
</organism>
<proteinExistence type="predicted"/>
<accession>A0ABD1I5F1</accession>
<dbReference type="AlphaFoldDB" id="A0ABD1I5F1"/>
<dbReference type="EMBL" id="JBEAFC010000003">
    <property type="protein sequence ID" value="KAL1562824.1"/>
    <property type="molecule type" value="Genomic_DNA"/>
</dbReference>